<dbReference type="RefSeq" id="WP_143127690.1">
    <property type="nucleotide sequence ID" value="NZ_VJMG01000083.1"/>
</dbReference>
<protein>
    <submittedName>
        <fullName evidence="1">Uncharacterized protein</fullName>
    </submittedName>
</protein>
<keyword evidence="2" id="KW-1185">Reference proteome</keyword>
<reference evidence="1 2" key="1">
    <citation type="submission" date="2019-07" db="EMBL/GenBank/DDBJ databases">
        <title>Ln-dependent methylotrophs.</title>
        <authorList>
            <person name="Tani A."/>
        </authorList>
    </citation>
    <scope>NUCLEOTIDE SEQUENCE [LARGE SCALE GENOMIC DNA]</scope>
    <source>
        <strain evidence="1 2">SM12</strain>
    </source>
</reference>
<sequence length="301" mass="31603">MSKSQLFIVGKRGSGVLFVRTEPLRVSLVSHETILAYEAGHPGIDGYARVAAAAKAMLVQNDGEADSFVDMAEMEALEARMTQGEPVREADIAMVGGVADEGWDFNRDITTPLDDVMVALGPQNGRATKAAPGAEPADIAMVGGVGDDGWDFNRDITMPSDGFDITNQAHPLKADIAMVGGVVENGWDLNRHIKTPLNDVMTALQPEGAAADIAMVGGVLNDGWDSNRFISTPLDDVMTALGGEVAGLDIAVVGDIVGQGWDTNRKVYAPAGDRQETVAAGLVARGGLHHAIMSDAPNTIQ</sequence>
<dbReference type="Proteomes" id="UP000316801">
    <property type="component" value="Unassembled WGS sequence"/>
</dbReference>
<gene>
    <name evidence="1" type="ORF">FNA46_23690</name>
</gene>
<comment type="caution">
    <text evidence="1">The sequence shown here is derived from an EMBL/GenBank/DDBJ whole genome shotgun (WGS) entry which is preliminary data.</text>
</comment>
<dbReference type="EMBL" id="VJMG01000083">
    <property type="protein sequence ID" value="TRL32269.1"/>
    <property type="molecule type" value="Genomic_DNA"/>
</dbReference>
<evidence type="ECO:0000313" key="2">
    <source>
        <dbReference type="Proteomes" id="UP000316801"/>
    </source>
</evidence>
<accession>A0A549SRP3</accession>
<evidence type="ECO:0000313" key="1">
    <source>
        <dbReference type="EMBL" id="TRL32269.1"/>
    </source>
</evidence>
<proteinExistence type="predicted"/>
<organism evidence="1 2">
    <name type="scientific">Rhizobium straminoryzae</name>
    <dbReference type="NCBI Taxonomy" id="1387186"/>
    <lineage>
        <taxon>Bacteria</taxon>
        <taxon>Pseudomonadati</taxon>
        <taxon>Pseudomonadota</taxon>
        <taxon>Alphaproteobacteria</taxon>
        <taxon>Hyphomicrobiales</taxon>
        <taxon>Rhizobiaceae</taxon>
        <taxon>Rhizobium/Agrobacterium group</taxon>
        <taxon>Rhizobium</taxon>
    </lineage>
</organism>
<dbReference type="AlphaFoldDB" id="A0A549SRP3"/>
<name>A0A549SRP3_9HYPH</name>